<dbReference type="STRING" id="217511.GCA_001463845_01925"/>
<dbReference type="Gene3D" id="2.30.30.760">
    <property type="match status" value="1"/>
</dbReference>
<dbReference type="GO" id="GO:0042597">
    <property type="term" value="C:periplasmic space"/>
    <property type="evidence" value="ECO:0007669"/>
    <property type="project" value="UniProtKB-SubCell"/>
</dbReference>
<feature type="signal peptide" evidence="1">
    <location>
        <begin position="1"/>
        <end position="24"/>
    </location>
</feature>
<dbReference type="InterPro" id="IPR017585">
    <property type="entry name" value="SAF_FlgA"/>
</dbReference>
<dbReference type="HOGENOM" id="CLU_131516_1_0_5"/>
<dbReference type="eggNOG" id="COG1261">
    <property type="taxonomic scope" value="Bacteria"/>
</dbReference>
<dbReference type="GO" id="GO:0044780">
    <property type="term" value="P:bacterial-type flagellum assembly"/>
    <property type="evidence" value="ECO:0007669"/>
    <property type="project" value="InterPro"/>
</dbReference>
<name>Q0G0Z5_9HYPH</name>
<dbReference type="NCBIfam" id="TIGR03170">
    <property type="entry name" value="flgA_cterm"/>
    <property type="match status" value="1"/>
</dbReference>
<evidence type="ECO:0000259" key="2">
    <source>
        <dbReference type="Pfam" id="PF13144"/>
    </source>
</evidence>
<comment type="similarity">
    <text evidence="1">Belongs to the FlgA family.</text>
</comment>
<comment type="subcellular location">
    <subcellularLocation>
        <location evidence="1">Periplasm</location>
    </subcellularLocation>
</comment>
<keyword evidence="1" id="KW-0732">Signal</keyword>
<keyword evidence="3" id="KW-0966">Cell projection</keyword>
<keyword evidence="3" id="KW-0282">Flagellum</keyword>
<keyword evidence="4" id="KW-1185">Reference proteome</keyword>
<keyword evidence="1" id="KW-1005">Bacterial flagellum biogenesis</keyword>
<dbReference type="PANTHER" id="PTHR36307">
    <property type="entry name" value="FLAGELLA BASAL BODY P-RING FORMATION PROTEIN FLGA"/>
    <property type="match status" value="1"/>
</dbReference>
<dbReference type="EMBL" id="AATP01000005">
    <property type="protein sequence ID" value="EAU40844.1"/>
    <property type="molecule type" value="Genomic_DNA"/>
</dbReference>
<dbReference type="PANTHER" id="PTHR36307:SF1">
    <property type="entry name" value="FLAGELLA BASAL BODY P-RING FORMATION PROTEIN FLGA"/>
    <property type="match status" value="1"/>
</dbReference>
<feature type="domain" description="Flagella basal body P-ring formation protein FlgA SAF" evidence="2">
    <location>
        <begin position="63"/>
        <end position="151"/>
    </location>
</feature>
<accession>Q0G0Z5</accession>
<evidence type="ECO:0000313" key="4">
    <source>
        <dbReference type="Proteomes" id="UP000004310"/>
    </source>
</evidence>
<sequence>MAGRLLKTALALSLGLSGATGSLAAELDMPVPGVVIYPGQDIVAAGLSTRTFIVKDEKVGLFVVDREDLYGHVARRTLLPGKAIRRADLTTPDAVKAGTNVTLIYAEEGLVITGLGMALESGQEGETIRVRNTDSGITISGRISPDGTIAVEG</sequence>
<evidence type="ECO:0000256" key="1">
    <source>
        <dbReference type="RuleBase" id="RU362063"/>
    </source>
</evidence>
<keyword evidence="1" id="KW-0574">Periplasm</keyword>
<proteinExistence type="inferred from homology"/>
<dbReference type="Proteomes" id="UP000004310">
    <property type="component" value="Unassembled WGS sequence"/>
</dbReference>
<reference evidence="3 4" key="1">
    <citation type="journal article" date="2010" name="J. Bacteriol.">
        <title>Genome sequence of Fulvimarina pelagi HTCC2506T, a Mn(II)-oxidizing alphaproteobacterium possessing an aerobic anoxygenic photosynthetic gene cluster and Xanthorhodopsin.</title>
        <authorList>
            <person name="Kang I."/>
            <person name="Oh H.M."/>
            <person name="Lim S.I."/>
            <person name="Ferriera S."/>
            <person name="Giovannoni S.J."/>
            <person name="Cho J.C."/>
        </authorList>
    </citation>
    <scope>NUCLEOTIDE SEQUENCE [LARGE SCALE GENOMIC DNA]</scope>
    <source>
        <strain evidence="3 4">HTCC2506</strain>
    </source>
</reference>
<dbReference type="AlphaFoldDB" id="Q0G0Z5"/>
<gene>
    <name evidence="3" type="primary">flgA</name>
    <name evidence="3" type="ORF">FP2506_18189</name>
</gene>
<evidence type="ECO:0000313" key="3">
    <source>
        <dbReference type="EMBL" id="EAU40844.1"/>
    </source>
</evidence>
<comment type="function">
    <text evidence="1">Involved in the assembly process of the P-ring formation. It may associate with FlgF on the rod constituting a structure essential for the P-ring assembly or may act as a modulator protein for the P-ring assembly.</text>
</comment>
<protein>
    <recommendedName>
        <fullName evidence="1">Flagella basal body P-ring formation protein FlgA</fullName>
    </recommendedName>
</protein>
<dbReference type="RefSeq" id="WP_007068752.1">
    <property type="nucleotide sequence ID" value="NZ_DS022272.1"/>
</dbReference>
<dbReference type="Pfam" id="PF13144">
    <property type="entry name" value="ChapFlgA"/>
    <property type="match status" value="1"/>
</dbReference>
<keyword evidence="3" id="KW-0969">Cilium</keyword>
<dbReference type="InterPro" id="IPR039246">
    <property type="entry name" value="Flagellar_FlgA"/>
</dbReference>
<feature type="chain" id="PRO_5005142455" description="Flagella basal body P-ring formation protein FlgA" evidence="1">
    <location>
        <begin position="25"/>
        <end position="153"/>
    </location>
</feature>
<organism evidence="3 4">
    <name type="scientific">Fulvimarina pelagi HTCC2506</name>
    <dbReference type="NCBI Taxonomy" id="314231"/>
    <lineage>
        <taxon>Bacteria</taxon>
        <taxon>Pseudomonadati</taxon>
        <taxon>Pseudomonadota</taxon>
        <taxon>Alphaproteobacteria</taxon>
        <taxon>Hyphomicrobiales</taxon>
        <taxon>Aurantimonadaceae</taxon>
        <taxon>Fulvimarina</taxon>
    </lineage>
</organism>
<comment type="caution">
    <text evidence="3">The sequence shown here is derived from an EMBL/GenBank/DDBJ whole genome shotgun (WGS) entry which is preliminary data.</text>
</comment>